<organism evidence="1 2">
    <name type="scientific">Exophiala mesophila</name>
    <name type="common">Black yeast-like fungus</name>
    <dbReference type="NCBI Taxonomy" id="212818"/>
    <lineage>
        <taxon>Eukaryota</taxon>
        <taxon>Fungi</taxon>
        <taxon>Dikarya</taxon>
        <taxon>Ascomycota</taxon>
        <taxon>Pezizomycotina</taxon>
        <taxon>Eurotiomycetes</taxon>
        <taxon>Chaetothyriomycetidae</taxon>
        <taxon>Chaetothyriales</taxon>
        <taxon>Herpotrichiellaceae</taxon>
        <taxon>Exophiala</taxon>
    </lineage>
</organism>
<keyword evidence="2" id="KW-1185">Reference proteome</keyword>
<dbReference type="RefSeq" id="XP_016222170.1">
    <property type="nucleotide sequence ID" value="XM_016372838.1"/>
</dbReference>
<gene>
    <name evidence="1" type="ORF">PV10_07881</name>
</gene>
<dbReference type="HOGENOM" id="CLU_2158386_0_0_1"/>
<reference evidence="1 2" key="1">
    <citation type="submission" date="2015-01" db="EMBL/GenBank/DDBJ databases">
        <title>The Genome Sequence of Exophiala mesophila CBS40295.</title>
        <authorList>
            <consortium name="The Broad Institute Genomics Platform"/>
            <person name="Cuomo C."/>
            <person name="de Hoog S."/>
            <person name="Gorbushina A."/>
            <person name="Stielow B."/>
            <person name="Teixiera M."/>
            <person name="Abouelleil A."/>
            <person name="Chapman S.B."/>
            <person name="Priest M."/>
            <person name="Young S.K."/>
            <person name="Wortman J."/>
            <person name="Nusbaum C."/>
            <person name="Birren B."/>
        </authorList>
    </citation>
    <scope>NUCLEOTIDE SEQUENCE [LARGE SCALE GENOMIC DNA]</scope>
    <source>
        <strain evidence="1 2">CBS 40295</strain>
    </source>
</reference>
<accession>A0A0D1XR86</accession>
<name>A0A0D1XR86_EXOME</name>
<evidence type="ECO:0000313" key="1">
    <source>
        <dbReference type="EMBL" id="KIV90596.1"/>
    </source>
</evidence>
<dbReference type="VEuPathDB" id="FungiDB:PV10_07881"/>
<protein>
    <submittedName>
        <fullName evidence="1">Uncharacterized protein</fullName>
    </submittedName>
</protein>
<dbReference type="Proteomes" id="UP000054302">
    <property type="component" value="Unassembled WGS sequence"/>
</dbReference>
<dbReference type="EMBL" id="KN847524">
    <property type="protein sequence ID" value="KIV90596.1"/>
    <property type="molecule type" value="Genomic_DNA"/>
</dbReference>
<dbReference type="GeneID" id="27325726"/>
<sequence>MTVGLGGLKIRVTFASVLGRGHMAGKSEGKHPGCARAVAIGLVASSHWHCWHLAYRGQRPSGNEPDFPLWRATRSGRRMRSCRLEDALKSWGYARGNRLDGRRIQVSSNHL</sequence>
<proteinExistence type="predicted"/>
<evidence type="ECO:0000313" key="2">
    <source>
        <dbReference type="Proteomes" id="UP000054302"/>
    </source>
</evidence>
<dbReference type="AlphaFoldDB" id="A0A0D1XR86"/>